<dbReference type="KEGG" id="kol:Kole_0768"/>
<dbReference type="GO" id="GO:0016887">
    <property type="term" value="F:ATP hydrolysis activity"/>
    <property type="evidence" value="ECO:0007669"/>
    <property type="project" value="InterPro"/>
</dbReference>
<evidence type="ECO:0000313" key="7">
    <source>
        <dbReference type="Proteomes" id="UP000002382"/>
    </source>
</evidence>
<evidence type="ECO:0000259" key="5">
    <source>
        <dbReference type="PROSITE" id="PS50893"/>
    </source>
</evidence>
<feature type="domain" description="ABC transporter" evidence="5">
    <location>
        <begin position="14"/>
        <end position="232"/>
    </location>
</feature>
<dbReference type="EMBL" id="CP001634">
    <property type="protein sequence ID" value="ACR79480.1"/>
    <property type="molecule type" value="Genomic_DNA"/>
</dbReference>
<protein>
    <submittedName>
        <fullName evidence="6">ABC transporter related</fullName>
    </submittedName>
</protein>
<keyword evidence="7" id="KW-1185">Reference proteome</keyword>
<comment type="similarity">
    <text evidence="1">Belongs to the ABC transporter superfamily.</text>
</comment>
<proteinExistence type="inferred from homology"/>
<dbReference type="CDD" id="cd03230">
    <property type="entry name" value="ABC_DR_subfamily_A"/>
    <property type="match status" value="1"/>
</dbReference>
<dbReference type="Pfam" id="PF00005">
    <property type="entry name" value="ABC_tran"/>
    <property type="match status" value="1"/>
</dbReference>
<dbReference type="InterPro" id="IPR050763">
    <property type="entry name" value="ABC_transporter_ATP-binding"/>
</dbReference>
<reference evidence="6 7" key="1">
    <citation type="submission" date="2009-06" db="EMBL/GenBank/DDBJ databases">
        <title>Complete sequence of Thermotogales bacterium TBF 19.5.1.</title>
        <authorList>
            <consortium name="US DOE Joint Genome Institute"/>
            <person name="Lucas S."/>
            <person name="Copeland A."/>
            <person name="Lapidus A."/>
            <person name="Glavina del Rio T."/>
            <person name="Tice H."/>
            <person name="Bruce D."/>
            <person name="Goodwin L."/>
            <person name="Pitluck S."/>
            <person name="Chertkov O."/>
            <person name="Brettin T."/>
            <person name="Detter J.C."/>
            <person name="Han C."/>
            <person name="Schmutz J."/>
            <person name="Larimer F."/>
            <person name="Land M."/>
            <person name="Hauser L."/>
            <person name="Kyrpides N."/>
            <person name="Ovchinnikova G."/>
            <person name="Noll K."/>
        </authorList>
    </citation>
    <scope>NUCLEOTIDE SEQUENCE [LARGE SCALE GENOMIC DNA]</scope>
    <source>
        <strain evidence="7">ATCC BAA-1733 / DSM 21960 / TBF 19.5.1</strain>
    </source>
</reference>
<dbReference type="SUPFAM" id="SSF52540">
    <property type="entry name" value="P-loop containing nucleoside triphosphate hydrolases"/>
    <property type="match status" value="1"/>
</dbReference>
<evidence type="ECO:0000313" key="6">
    <source>
        <dbReference type="EMBL" id="ACR79480.1"/>
    </source>
</evidence>
<name>C5CG39_KOSOT</name>
<dbReference type="STRING" id="521045.Kole_0768"/>
<organism evidence="6 7">
    <name type="scientific">Kosmotoga olearia (strain ATCC BAA-1733 / DSM 21960 / TBF 19.5.1)</name>
    <dbReference type="NCBI Taxonomy" id="521045"/>
    <lineage>
        <taxon>Bacteria</taxon>
        <taxon>Thermotogati</taxon>
        <taxon>Thermotogota</taxon>
        <taxon>Thermotogae</taxon>
        <taxon>Kosmotogales</taxon>
        <taxon>Kosmotogaceae</taxon>
        <taxon>Kosmotoga</taxon>
    </lineage>
</organism>
<dbReference type="PROSITE" id="PS50893">
    <property type="entry name" value="ABC_TRANSPORTER_2"/>
    <property type="match status" value="1"/>
</dbReference>
<evidence type="ECO:0000256" key="2">
    <source>
        <dbReference type="ARBA" id="ARBA00022448"/>
    </source>
</evidence>
<reference evidence="6 7" key="2">
    <citation type="journal article" date="2011" name="J. Bacteriol.">
        <title>Genome Sequence of Kosmotoga olearia Strain TBF 19.5.1, a Thermophilic Bacterium with a Wide Growth Temperature Range, Isolated from the Troll B Oil Platform in the North Sea.</title>
        <authorList>
            <person name="Swithers K.S."/>
            <person name="Dipippo J.L."/>
            <person name="Bruce D.C."/>
            <person name="Detter C."/>
            <person name="Tapia R."/>
            <person name="Han S."/>
            <person name="Goodwin L.A."/>
            <person name="Han J."/>
            <person name="Woyke T."/>
            <person name="Pitluck S."/>
            <person name="Pennacchio L."/>
            <person name="Nolan M."/>
            <person name="Mikhailova N."/>
            <person name="Land M.L."/>
            <person name="Nesbo C.L."/>
            <person name="Gogarten J.P."/>
            <person name="Noll K.M."/>
        </authorList>
    </citation>
    <scope>NUCLEOTIDE SEQUENCE [LARGE SCALE GENOMIC DNA]</scope>
    <source>
        <strain evidence="7">ATCC BAA-1733 / DSM 21960 / TBF 19.5.1</strain>
    </source>
</reference>
<dbReference type="PANTHER" id="PTHR42711">
    <property type="entry name" value="ABC TRANSPORTER ATP-BINDING PROTEIN"/>
    <property type="match status" value="1"/>
</dbReference>
<keyword evidence="3" id="KW-0547">Nucleotide-binding</keyword>
<dbReference type="InterPro" id="IPR003593">
    <property type="entry name" value="AAA+_ATPase"/>
</dbReference>
<dbReference type="PANTHER" id="PTHR42711:SF5">
    <property type="entry name" value="ABC TRANSPORTER ATP-BINDING PROTEIN NATA"/>
    <property type="match status" value="1"/>
</dbReference>
<accession>C5CG39</accession>
<dbReference type="InterPro" id="IPR003439">
    <property type="entry name" value="ABC_transporter-like_ATP-bd"/>
</dbReference>
<dbReference type="GO" id="GO:0005524">
    <property type="term" value="F:ATP binding"/>
    <property type="evidence" value="ECO:0007669"/>
    <property type="project" value="UniProtKB-KW"/>
</dbReference>
<gene>
    <name evidence="6" type="ordered locus">Kole_0768</name>
</gene>
<keyword evidence="4" id="KW-0067">ATP-binding</keyword>
<dbReference type="HOGENOM" id="CLU_000604_1_2_0"/>
<dbReference type="AlphaFoldDB" id="C5CG39"/>
<dbReference type="eggNOG" id="COG1131">
    <property type="taxonomic scope" value="Bacteria"/>
</dbReference>
<dbReference type="Proteomes" id="UP000002382">
    <property type="component" value="Chromosome"/>
</dbReference>
<dbReference type="InterPro" id="IPR027417">
    <property type="entry name" value="P-loop_NTPase"/>
</dbReference>
<keyword evidence="2" id="KW-0813">Transport</keyword>
<evidence type="ECO:0000256" key="4">
    <source>
        <dbReference type="ARBA" id="ARBA00022840"/>
    </source>
</evidence>
<evidence type="ECO:0000256" key="1">
    <source>
        <dbReference type="ARBA" id="ARBA00005417"/>
    </source>
</evidence>
<dbReference type="SMART" id="SM00382">
    <property type="entry name" value="AAA"/>
    <property type="match status" value="1"/>
</dbReference>
<evidence type="ECO:0000256" key="3">
    <source>
        <dbReference type="ARBA" id="ARBA00022741"/>
    </source>
</evidence>
<dbReference type="Gene3D" id="3.40.50.300">
    <property type="entry name" value="P-loop containing nucleotide triphosphate hydrolases"/>
    <property type="match status" value="1"/>
</dbReference>
<sequence>MRMEKTVERIEKIISIESISKEIKGRNILKNVSFDILRGEILALVGPNGAGKTTTVRCLSGIFNIDSGVINKMEGLDISVMPEKDFFWEKYTGWKNIKICFDYFKGILTREKIEYYINMLGLSGFLTKKVYTYSKGTKRKLSFVLALLSDPDLLILDEPMSGLDPLSRKNMRNLILELNEDGKSILLTSHDLAEVEKLADRVIVMKDGKILVDNLINDTLSKYKSLEDLFFDIVGRN</sequence>